<keyword evidence="9" id="KW-1185">Reference proteome</keyword>
<dbReference type="OrthoDB" id="289228at2759"/>
<dbReference type="FunCoup" id="A0A2T3AAK8">
    <property type="interactions" value="6"/>
</dbReference>
<evidence type="ECO:0000256" key="4">
    <source>
        <dbReference type="ARBA" id="ARBA00015163"/>
    </source>
</evidence>
<feature type="region of interest" description="Disordered" evidence="6">
    <location>
        <begin position="482"/>
        <end position="502"/>
    </location>
</feature>
<keyword evidence="5" id="KW-0963">Cytoplasm</keyword>
<dbReference type="GO" id="GO:0006979">
    <property type="term" value="P:response to oxidative stress"/>
    <property type="evidence" value="ECO:0007669"/>
    <property type="project" value="TreeGrafter"/>
</dbReference>
<evidence type="ECO:0000256" key="3">
    <source>
        <dbReference type="ARBA" id="ARBA00006731"/>
    </source>
</evidence>
<dbReference type="PANTHER" id="PTHR23354:SF130">
    <property type="entry name" value="RESTRICTION OF TELOMERE CAPPING PROTEIN 5"/>
    <property type="match status" value="1"/>
</dbReference>
<accession>A0A2T3AAK8</accession>
<dbReference type="GO" id="GO:0005737">
    <property type="term" value="C:cytoplasm"/>
    <property type="evidence" value="ECO:0007669"/>
    <property type="project" value="UniProtKB-SubCell"/>
</dbReference>
<feature type="compositionally biased region" description="Low complexity" evidence="6">
    <location>
        <begin position="399"/>
        <end position="412"/>
    </location>
</feature>
<name>A0A2T3AAK8_9PEZI</name>
<dbReference type="PANTHER" id="PTHR23354">
    <property type="entry name" value="NUCLEOLAR PROTEIN 7/ESTROGEN RECEPTOR COACTIVATOR-RELATED"/>
    <property type="match status" value="1"/>
</dbReference>
<sequence>MGQALSNHGDTERRTHEELRKVLATKFLEKCFSPLESYSLKDNFKSLADAQQGTLYLSDDVLTRFLEIPDVLHVSPVLFQMLSSVGAFPFQSDAPVILGFEETVIAITLLTGRWERVLSKGVSDRRRLLFKSLAVYDREHNAVGLSQEKDDDLNGKSSKSADDAVKLQSHAPGFAVDKAGDEDADYDALAADDEDDLMLSAFDALHIDETFRVGNKETIHGAMIPSDNFRRLLTLLLLIAPIGPQERLSQYTVDVEPLRAAADSILSSFLNVEKSPGIKYKAFNRVMDLLPHILDPLNALFEHFLFSKNLDFNKHRNEETKPSTSHAPEPLPPLLPQTASILNHATLSQLSFFLGGSTLFRRLRLLYSGDRDGFSMGSFESGVFRWRAPSILLVRGSRISSSDSSNERSPASLPSRRFQDDSKSEKVTFGLYISQPWRDTHKQCFGDSDTTLFQLEPIHDVLKASSVNKDYVSFLRPNSGGANAGVAAGNPPPRPSASHRRASTTHLGSVSLLLDSSFEFGVFTHDYTLRGGAFQNSMLRKKDFQTYFEIESLEVWGCGGEEEAKRQAAEWAFEEREAEARRKINLGTGDIEADRALLELAGLIGGHRSGGSMS</sequence>
<gene>
    <name evidence="8" type="ORF">BD289DRAFT_460317</name>
</gene>
<comment type="function">
    <text evidence="1">May be involved in a process influencing telomere capping.</text>
</comment>
<evidence type="ECO:0000313" key="8">
    <source>
        <dbReference type="EMBL" id="PSR88757.1"/>
    </source>
</evidence>
<evidence type="ECO:0000256" key="1">
    <source>
        <dbReference type="ARBA" id="ARBA00002738"/>
    </source>
</evidence>
<dbReference type="Proteomes" id="UP000241462">
    <property type="component" value="Unassembled WGS sequence"/>
</dbReference>
<dbReference type="Pfam" id="PF07534">
    <property type="entry name" value="TLD"/>
    <property type="match status" value="1"/>
</dbReference>
<organism evidence="8 9">
    <name type="scientific">Coniella lustricola</name>
    <dbReference type="NCBI Taxonomy" id="2025994"/>
    <lineage>
        <taxon>Eukaryota</taxon>
        <taxon>Fungi</taxon>
        <taxon>Dikarya</taxon>
        <taxon>Ascomycota</taxon>
        <taxon>Pezizomycotina</taxon>
        <taxon>Sordariomycetes</taxon>
        <taxon>Sordariomycetidae</taxon>
        <taxon>Diaporthales</taxon>
        <taxon>Schizoparmaceae</taxon>
        <taxon>Coniella</taxon>
    </lineage>
</organism>
<evidence type="ECO:0000256" key="6">
    <source>
        <dbReference type="SAM" id="MobiDB-lite"/>
    </source>
</evidence>
<dbReference type="SMART" id="SM00584">
    <property type="entry name" value="TLDc"/>
    <property type="match status" value="1"/>
</dbReference>
<comment type="similarity">
    <text evidence="3">Belongs to the RTC5 family.</text>
</comment>
<reference evidence="8 9" key="1">
    <citation type="journal article" date="2018" name="Mycol. Prog.">
        <title>Coniella lustricola, a new species from submerged detritus.</title>
        <authorList>
            <person name="Raudabaugh D.B."/>
            <person name="Iturriaga T."/>
            <person name="Carver A."/>
            <person name="Mondo S."/>
            <person name="Pangilinan J."/>
            <person name="Lipzen A."/>
            <person name="He G."/>
            <person name="Amirebrahimi M."/>
            <person name="Grigoriev I.V."/>
            <person name="Miller A.N."/>
        </authorList>
    </citation>
    <scope>NUCLEOTIDE SEQUENCE [LARGE SCALE GENOMIC DNA]</scope>
    <source>
        <strain evidence="8 9">B22-T-1</strain>
    </source>
</reference>
<evidence type="ECO:0000256" key="2">
    <source>
        <dbReference type="ARBA" id="ARBA00004496"/>
    </source>
</evidence>
<dbReference type="InterPro" id="IPR006571">
    <property type="entry name" value="TLDc_dom"/>
</dbReference>
<protein>
    <recommendedName>
        <fullName evidence="4">Restriction of telomere capping protein 5</fullName>
    </recommendedName>
</protein>
<dbReference type="PROSITE" id="PS51886">
    <property type="entry name" value="TLDC"/>
    <property type="match status" value="1"/>
</dbReference>
<dbReference type="InParanoid" id="A0A2T3AAK8"/>
<dbReference type="STRING" id="2025994.A0A2T3AAK8"/>
<evidence type="ECO:0000313" key="9">
    <source>
        <dbReference type="Proteomes" id="UP000241462"/>
    </source>
</evidence>
<dbReference type="EMBL" id="KZ678424">
    <property type="protein sequence ID" value="PSR88757.1"/>
    <property type="molecule type" value="Genomic_DNA"/>
</dbReference>
<comment type="subcellular location">
    <subcellularLocation>
        <location evidence="2">Cytoplasm</location>
    </subcellularLocation>
</comment>
<feature type="region of interest" description="Disordered" evidence="6">
    <location>
        <begin position="399"/>
        <end position="420"/>
    </location>
</feature>
<dbReference type="GO" id="GO:0005634">
    <property type="term" value="C:nucleus"/>
    <property type="evidence" value="ECO:0007669"/>
    <property type="project" value="TreeGrafter"/>
</dbReference>
<evidence type="ECO:0000256" key="5">
    <source>
        <dbReference type="ARBA" id="ARBA00022490"/>
    </source>
</evidence>
<evidence type="ECO:0000259" key="7">
    <source>
        <dbReference type="PROSITE" id="PS51886"/>
    </source>
</evidence>
<feature type="domain" description="TLDc" evidence="7">
    <location>
        <begin position="340"/>
        <end position="559"/>
    </location>
</feature>
<dbReference type="AlphaFoldDB" id="A0A2T3AAK8"/>
<proteinExistence type="inferred from homology"/>